<dbReference type="AlphaFoldDB" id="A0A420WIS4"/>
<dbReference type="InParanoid" id="A0A420WIS4"/>
<accession>A0A420WIS4</accession>
<feature type="domain" description="Prohead serine protease" evidence="4">
    <location>
        <begin position="6"/>
        <end position="139"/>
    </location>
</feature>
<reference evidence="5 6" key="1">
    <citation type="submission" date="2018-10" db="EMBL/GenBank/DDBJ databases">
        <title>Genomic Encyclopedia of Type Strains, Phase IV (KMG-IV): sequencing the most valuable type-strain genomes for metagenomic binning, comparative biology and taxonomic classification.</title>
        <authorList>
            <person name="Goeker M."/>
        </authorList>
    </citation>
    <scope>NUCLEOTIDE SEQUENCE [LARGE SCALE GENOMIC DNA]</scope>
    <source>
        <strain evidence="5 6">DSM 22008</strain>
    </source>
</reference>
<keyword evidence="1" id="KW-1188">Viral release from host cell</keyword>
<evidence type="ECO:0000313" key="5">
    <source>
        <dbReference type="EMBL" id="RKQ70903.1"/>
    </source>
</evidence>
<dbReference type="GO" id="GO:0008233">
    <property type="term" value="F:peptidase activity"/>
    <property type="evidence" value="ECO:0007669"/>
    <property type="project" value="UniProtKB-KW"/>
</dbReference>
<dbReference type="EMBL" id="RBII01000001">
    <property type="protein sequence ID" value="RKQ70903.1"/>
    <property type="molecule type" value="Genomic_DNA"/>
</dbReference>
<evidence type="ECO:0000313" key="6">
    <source>
        <dbReference type="Proteomes" id="UP000282211"/>
    </source>
</evidence>
<sequence length="160" mass="17460">MSEKAADALLRISGYASRFGQVDLSGDQVVKGAFSASILSLRNGRLPMLIGHDASEPIGVWDRILEDKTGLFLSGRLLLGAKKSERAARLIKEGAISGLSIGYRVRRSMKTQSGRLLTELDLWEVSVVAFPMLRSARITQIDDPTLSNRLNTQKGLKAYG</sequence>
<evidence type="ECO:0000256" key="2">
    <source>
        <dbReference type="ARBA" id="ARBA00022670"/>
    </source>
</evidence>
<dbReference type="SUPFAM" id="SSF50789">
    <property type="entry name" value="Herpes virus serine proteinase, assemblin"/>
    <property type="match status" value="1"/>
</dbReference>
<dbReference type="Proteomes" id="UP000282211">
    <property type="component" value="Unassembled WGS sequence"/>
</dbReference>
<keyword evidence="6" id="KW-1185">Reference proteome</keyword>
<proteinExistence type="predicted"/>
<evidence type="ECO:0000259" key="4">
    <source>
        <dbReference type="Pfam" id="PF04586"/>
    </source>
</evidence>
<protein>
    <recommendedName>
        <fullName evidence="4">Prohead serine protease domain-containing protein</fullName>
    </recommendedName>
</protein>
<dbReference type="InterPro" id="IPR006433">
    <property type="entry name" value="Prohead_protease"/>
</dbReference>
<dbReference type="InterPro" id="IPR054613">
    <property type="entry name" value="Peptidase_S78_dom"/>
</dbReference>
<dbReference type="Pfam" id="PF04586">
    <property type="entry name" value="Peptidase_S78"/>
    <property type="match status" value="1"/>
</dbReference>
<evidence type="ECO:0000256" key="1">
    <source>
        <dbReference type="ARBA" id="ARBA00022612"/>
    </source>
</evidence>
<evidence type="ECO:0000256" key="3">
    <source>
        <dbReference type="ARBA" id="ARBA00022801"/>
    </source>
</evidence>
<keyword evidence="2" id="KW-0645">Protease</keyword>
<dbReference type="NCBIfam" id="TIGR01543">
    <property type="entry name" value="proheadase_HK97"/>
    <property type="match status" value="1"/>
</dbReference>
<gene>
    <name evidence="5" type="ORF">DES40_0207</name>
</gene>
<comment type="caution">
    <text evidence="5">The sequence shown here is derived from an EMBL/GenBank/DDBJ whole genome shotgun (WGS) entry which is preliminary data.</text>
</comment>
<dbReference type="OrthoDB" id="9804926at2"/>
<organism evidence="5 6">
    <name type="scientific">Litorimonas taeanensis</name>
    <dbReference type="NCBI Taxonomy" id="568099"/>
    <lineage>
        <taxon>Bacteria</taxon>
        <taxon>Pseudomonadati</taxon>
        <taxon>Pseudomonadota</taxon>
        <taxon>Alphaproteobacteria</taxon>
        <taxon>Maricaulales</taxon>
        <taxon>Robiginitomaculaceae</taxon>
    </lineage>
</organism>
<dbReference type="RefSeq" id="WP_121098719.1">
    <property type="nucleotide sequence ID" value="NZ_RBII01000001.1"/>
</dbReference>
<name>A0A420WIS4_9PROT</name>
<keyword evidence="3" id="KW-0378">Hydrolase</keyword>
<dbReference type="GO" id="GO:0006508">
    <property type="term" value="P:proteolysis"/>
    <property type="evidence" value="ECO:0007669"/>
    <property type="project" value="UniProtKB-KW"/>
</dbReference>